<dbReference type="EMBL" id="JAJSOF020000005">
    <property type="protein sequence ID" value="KAJ4448023.1"/>
    <property type="molecule type" value="Genomic_DNA"/>
</dbReference>
<organism evidence="1 2">
    <name type="scientific">Periplaneta americana</name>
    <name type="common">American cockroach</name>
    <name type="synonym">Blatta americana</name>
    <dbReference type="NCBI Taxonomy" id="6978"/>
    <lineage>
        <taxon>Eukaryota</taxon>
        <taxon>Metazoa</taxon>
        <taxon>Ecdysozoa</taxon>
        <taxon>Arthropoda</taxon>
        <taxon>Hexapoda</taxon>
        <taxon>Insecta</taxon>
        <taxon>Pterygota</taxon>
        <taxon>Neoptera</taxon>
        <taxon>Polyneoptera</taxon>
        <taxon>Dictyoptera</taxon>
        <taxon>Blattodea</taxon>
        <taxon>Blattoidea</taxon>
        <taxon>Blattidae</taxon>
        <taxon>Blattinae</taxon>
        <taxon>Periplaneta</taxon>
    </lineage>
</organism>
<proteinExistence type="predicted"/>
<gene>
    <name evidence="1" type="ORF">ANN_10033</name>
</gene>
<sequence length="167" mass="18626">MWLSGFRKSHPSLSLRKSKAKSLPRAPSFNREHVYEFFTDLKDVMNRFNFPPNEIFNLDETGNSTVHVPPTIFSPKGLKQVSSMTSGERGINVTEIVAVNTRGPRLVATSESGEVGKRGDNLVTSVCILQTSDNTEYHQYENIISSQFVFNNGATKINSTAWPSNTQ</sequence>
<evidence type="ECO:0000313" key="1">
    <source>
        <dbReference type="EMBL" id="KAJ4448023.1"/>
    </source>
</evidence>
<reference evidence="1 2" key="1">
    <citation type="journal article" date="2022" name="Allergy">
        <title>Genome assembly and annotation of Periplaneta americana reveal a comprehensive cockroach allergen profile.</title>
        <authorList>
            <person name="Wang L."/>
            <person name="Xiong Q."/>
            <person name="Saelim N."/>
            <person name="Wang L."/>
            <person name="Nong W."/>
            <person name="Wan A.T."/>
            <person name="Shi M."/>
            <person name="Liu X."/>
            <person name="Cao Q."/>
            <person name="Hui J.H.L."/>
            <person name="Sookrung N."/>
            <person name="Leung T.F."/>
            <person name="Tungtrongchitr A."/>
            <person name="Tsui S.K.W."/>
        </authorList>
    </citation>
    <scope>NUCLEOTIDE SEQUENCE [LARGE SCALE GENOMIC DNA]</scope>
    <source>
        <strain evidence="1">PWHHKU_190912</strain>
    </source>
</reference>
<comment type="caution">
    <text evidence="1">The sequence shown here is derived from an EMBL/GenBank/DDBJ whole genome shotgun (WGS) entry which is preliminary data.</text>
</comment>
<name>A0ABQ8TQ90_PERAM</name>
<protein>
    <submittedName>
        <fullName evidence="1">Uncharacterized protein</fullName>
    </submittedName>
</protein>
<evidence type="ECO:0000313" key="2">
    <source>
        <dbReference type="Proteomes" id="UP001148838"/>
    </source>
</evidence>
<keyword evidence="2" id="KW-1185">Reference proteome</keyword>
<accession>A0ABQ8TQ90</accession>
<dbReference type="Proteomes" id="UP001148838">
    <property type="component" value="Unassembled WGS sequence"/>
</dbReference>